<evidence type="ECO:0000313" key="3">
    <source>
        <dbReference type="EMBL" id="KSU50379.1"/>
    </source>
</evidence>
<feature type="domain" description="YvbH-like oligomerisation" evidence="2">
    <location>
        <begin position="144"/>
        <end position="204"/>
    </location>
</feature>
<evidence type="ECO:0000259" key="2">
    <source>
        <dbReference type="Pfam" id="PF11724"/>
    </source>
</evidence>
<dbReference type="InterPro" id="IPR012544">
    <property type="entry name" value="PHb"/>
</dbReference>
<organism evidence="3 6">
    <name type="scientific">Exiguobacterium indicum</name>
    <dbReference type="NCBI Taxonomy" id="296995"/>
    <lineage>
        <taxon>Bacteria</taxon>
        <taxon>Bacillati</taxon>
        <taxon>Bacillota</taxon>
        <taxon>Bacilli</taxon>
        <taxon>Bacillales</taxon>
        <taxon>Bacillales Family XII. Incertae Sedis</taxon>
        <taxon>Exiguobacterium</taxon>
    </lineage>
</organism>
<reference evidence="4 7" key="2">
    <citation type="journal article" date="2016" name="Front. Microbiol.">
        <title>Genomic Resource of Rice Seed Associated Bacteria.</title>
        <authorList>
            <person name="Midha S."/>
            <person name="Bansal K."/>
            <person name="Sharma S."/>
            <person name="Kumar N."/>
            <person name="Patil P.P."/>
            <person name="Chaudhry V."/>
            <person name="Patil P.B."/>
        </authorList>
    </citation>
    <scope>NUCLEOTIDE SEQUENCE [LARGE SCALE GENOMIC DNA]</scope>
    <source>
        <strain evidence="4 7">RSA11</strain>
    </source>
</reference>
<evidence type="ECO:0000313" key="6">
    <source>
        <dbReference type="Proteomes" id="UP000053797"/>
    </source>
</evidence>
<dbReference type="EMBL" id="LDQV01000025">
    <property type="protein sequence ID" value="KTR26235.1"/>
    <property type="molecule type" value="Genomic_DNA"/>
</dbReference>
<dbReference type="OrthoDB" id="2351508at2"/>
<dbReference type="InterPro" id="IPR037063">
    <property type="entry name" value="PHb_sf"/>
</dbReference>
<keyword evidence="8" id="KW-1185">Reference proteome</keyword>
<dbReference type="PANTHER" id="PTHR35796:SF2">
    <property type="entry name" value="YVBH-LIKE OLIGOMERISATION REGION"/>
    <property type="match status" value="1"/>
</dbReference>
<comment type="caution">
    <text evidence="3">The sequence shown here is derived from an EMBL/GenBank/DDBJ whole genome shotgun (WGS) entry which is preliminary data.</text>
</comment>
<evidence type="ECO:0000259" key="1">
    <source>
        <dbReference type="Pfam" id="PF08000"/>
    </source>
</evidence>
<proteinExistence type="predicted"/>
<protein>
    <submittedName>
        <fullName evidence="5">PH domain-containing protein</fullName>
    </submittedName>
</protein>
<evidence type="ECO:0000313" key="4">
    <source>
        <dbReference type="EMBL" id="KTR26235.1"/>
    </source>
</evidence>
<sequence length="204" mass="23648">MFKKLAADLTGFSDIGQVIHPDDFDKAAADDYVLHEDGEKIYFLIKSKSDEYCFTNLALIHLDGESAVSSKRVLYRYPYAHYPIRHVMFETAGTVDLDVEIKFEIGGKHYSIDVDKKQLEHVKDLYKTLLAIAEKQYEGQKMLEFANSSLNHSVTILGGLRQGDMNVPQTFKELSEQSFEWLQGHYHQWNQRDFGSYYEKYINN</sequence>
<feature type="domain" description="Bacterial Pleckstrin homology" evidence="1">
    <location>
        <begin position="13"/>
        <end position="132"/>
    </location>
</feature>
<dbReference type="Pfam" id="PF11724">
    <property type="entry name" value="YvbH_ext"/>
    <property type="match status" value="1"/>
</dbReference>
<dbReference type="Gene3D" id="1.10.287.210">
    <property type="match status" value="1"/>
</dbReference>
<evidence type="ECO:0000313" key="7">
    <source>
        <dbReference type="Proteomes" id="UP000072605"/>
    </source>
</evidence>
<name>A0A0V8GJD7_9BACL</name>
<dbReference type="Gene3D" id="2.30.29.50">
    <property type="entry name" value="Bacterial Pleckstrin homology domain"/>
    <property type="match status" value="1"/>
</dbReference>
<dbReference type="EMBL" id="JBAWKY010000001">
    <property type="protein sequence ID" value="MEI4461624.1"/>
    <property type="molecule type" value="Genomic_DNA"/>
</dbReference>
<dbReference type="CDD" id="cd13225">
    <property type="entry name" value="PH-like_bacteria"/>
    <property type="match status" value="1"/>
</dbReference>
<dbReference type="AlphaFoldDB" id="A0A0V8GJD7"/>
<gene>
    <name evidence="3" type="ORF">AS033_03080</name>
    <name evidence="4" type="ORF">RSA11_11020</name>
    <name evidence="5" type="ORF">SZL87_04185</name>
</gene>
<dbReference type="PANTHER" id="PTHR35796">
    <property type="entry name" value="HYPOTHETICAL CYTOSOLIC PROTEIN"/>
    <property type="match status" value="1"/>
</dbReference>
<reference evidence="3 6" key="1">
    <citation type="journal article" date="2015" name="Int. J. Syst. Evol. Microbiol.">
        <title>Exiguobacterium enclense sp. nov., isolated from sediment.</title>
        <authorList>
            <person name="Dastager S.G."/>
            <person name="Mawlankar R."/>
            <person name="Sonalkar V.V."/>
            <person name="Thorat M.N."/>
            <person name="Mual P."/>
            <person name="Verma A."/>
            <person name="Krishnamurthi S."/>
            <person name="Tang S.K."/>
            <person name="Li W.J."/>
        </authorList>
    </citation>
    <scope>NUCLEOTIDE SEQUENCE [LARGE SCALE GENOMIC DNA]</scope>
    <source>
        <strain evidence="3 6">NIO-1109</strain>
    </source>
</reference>
<dbReference type="Pfam" id="PF08000">
    <property type="entry name" value="bPH_1"/>
    <property type="match status" value="1"/>
</dbReference>
<accession>A0A0V8GJD7</accession>
<dbReference type="EMBL" id="LNQL01000001">
    <property type="protein sequence ID" value="KSU50379.1"/>
    <property type="molecule type" value="Genomic_DNA"/>
</dbReference>
<dbReference type="GeneID" id="90837412"/>
<dbReference type="InterPro" id="IPR021722">
    <property type="entry name" value="YvbH_oligomer_dom"/>
</dbReference>
<dbReference type="SUPFAM" id="SSF50729">
    <property type="entry name" value="PH domain-like"/>
    <property type="match status" value="1"/>
</dbReference>
<evidence type="ECO:0000313" key="8">
    <source>
        <dbReference type="Proteomes" id="UP001387110"/>
    </source>
</evidence>
<dbReference type="Proteomes" id="UP001387110">
    <property type="component" value="Unassembled WGS sequence"/>
</dbReference>
<dbReference type="Proteomes" id="UP000072605">
    <property type="component" value="Unassembled WGS sequence"/>
</dbReference>
<evidence type="ECO:0000313" key="5">
    <source>
        <dbReference type="EMBL" id="MEI4461624.1"/>
    </source>
</evidence>
<reference evidence="5 8" key="3">
    <citation type="submission" date="2023-12" db="EMBL/GenBank/DDBJ databases">
        <authorList>
            <person name="Easwaran N."/>
            <person name="Lazarus H.P.S."/>
        </authorList>
    </citation>
    <scope>NUCLEOTIDE SEQUENCE [LARGE SCALE GENOMIC DNA]</scope>
    <source>
        <strain evidence="5 8">VIT-2023</strain>
    </source>
</reference>
<dbReference type="Proteomes" id="UP000053797">
    <property type="component" value="Unassembled WGS sequence"/>
</dbReference>
<dbReference type="RefSeq" id="WP_023468990.1">
    <property type="nucleotide sequence ID" value="NZ_FMYN01000001.1"/>
</dbReference>